<feature type="transmembrane region" description="Helical" evidence="2">
    <location>
        <begin position="30"/>
        <end position="49"/>
    </location>
</feature>
<dbReference type="EMBL" id="JNUP01000040">
    <property type="protein sequence ID" value="KGE73303.1"/>
    <property type="molecule type" value="Genomic_DNA"/>
</dbReference>
<organism evidence="3 4">
    <name type="scientific">Spirochaeta lutea</name>
    <dbReference type="NCBI Taxonomy" id="1480694"/>
    <lineage>
        <taxon>Bacteria</taxon>
        <taxon>Pseudomonadati</taxon>
        <taxon>Spirochaetota</taxon>
        <taxon>Spirochaetia</taxon>
        <taxon>Spirochaetales</taxon>
        <taxon>Spirochaetaceae</taxon>
        <taxon>Spirochaeta</taxon>
    </lineage>
</organism>
<evidence type="ECO:0000313" key="3">
    <source>
        <dbReference type="EMBL" id="KGE73303.1"/>
    </source>
</evidence>
<keyword evidence="2" id="KW-0812">Transmembrane</keyword>
<keyword evidence="2" id="KW-1133">Transmembrane helix</keyword>
<dbReference type="AlphaFoldDB" id="A0A098R0X8"/>
<dbReference type="Proteomes" id="UP000029692">
    <property type="component" value="Unassembled WGS sequence"/>
</dbReference>
<keyword evidence="2" id="KW-0472">Membrane</keyword>
<evidence type="ECO:0000256" key="1">
    <source>
        <dbReference type="SAM" id="MobiDB-lite"/>
    </source>
</evidence>
<protein>
    <submittedName>
        <fullName evidence="3">Uncharacterized protein</fullName>
    </submittedName>
</protein>
<comment type="caution">
    <text evidence="3">The sequence shown here is derived from an EMBL/GenBank/DDBJ whole genome shotgun (WGS) entry which is preliminary data.</text>
</comment>
<sequence>MKPWYCSTMFELKLKLSKGRDGNLHLHFPLLFRLTLYVLAGLLISAMILNRRLEVLPVILTAVSLLGGLYTEHWTFNPQQGEIIHRYGIAPLTRKVRFSLSEIENFTLHRFYKGRMALPVPPGGSAGGPGSDHPRRTPAGPDSPSAPGSSAPNIPGGPDGVINSGLGIPEQDPRPRGLWGRMVQKTIYSLSFEHIHQGRVVIESQSNKQMEQWAWSISRHCRLPLGFDDQRGSEDRA</sequence>
<feature type="region of interest" description="Disordered" evidence="1">
    <location>
        <begin position="119"/>
        <end position="177"/>
    </location>
</feature>
<gene>
    <name evidence="3" type="ORF">DC28_04680</name>
</gene>
<dbReference type="eggNOG" id="ENOG5031DUH">
    <property type="taxonomic scope" value="Bacteria"/>
</dbReference>
<evidence type="ECO:0000313" key="4">
    <source>
        <dbReference type="Proteomes" id="UP000029692"/>
    </source>
</evidence>
<keyword evidence="4" id="KW-1185">Reference proteome</keyword>
<proteinExistence type="predicted"/>
<feature type="compositionally biased region" description="Low complexity" evidence="1">
    <location>
        <begin position="138"/>
        <end position="156"/>
    </location>
</feature>
<evidence type="ECO:0000256" key="2">
    <source>
        <dbReference type="SAM" id="Phobius"/>
    </source>
</evidence>
<reference evidence="3 4" key="1">
    <citation type="submission" date="2014-05" db="EMBL/GenBank/DDBJ databases">
        <title>De novo Genome Sequence of Spirocheata sp.</title>
        <authorList>
            <person name="Shivani Y."/>
            <person name="Subhash Y."/>
            <person name="Tushar L."/>
            <person name="Sasikala C."/>
            <person name="Ramana C.V."/>
        </authorList>
    </citation>
    <scope>NUCLEOTIDE SEQUENCE [LARGE SCALE GENOMIC DNA]</scope>
    <source>
        <strain evidence="3 4">JC230</strain>
    </source>
</reference>
<name>A0A098R0X8_9SPIO</name>
<accession>A0A098R0X8</accession>